<dbReference type="InterPro" id="IPR018062">
    <property type="entry name" value="HTH_AraC-typ_CS"/>
</dbReference>
<dbReference type="InterPro" id="IPR037923">
    <property type="entry name" value="HTH-like"/>
</dbReference>
<dbReference type="GO" id="GO:0043565">
    <property type="term" value="F:sequence-specific DNA binding"/>
    <property type="evidence" value="ECO:0007669"/>
    <property type="project" value="InterPro"/>
</dbReference>
<sequence>METNEEVNVGFLTTLKPTVNFANKMSAKEGQSWGPRTISDCQLIFVESGKATLTLGEKTYSLNAGECVFYGTDSSHKLVSSNSNPFTFMSIHFDWNSESTNPIHPLYGIRDCQLTNKITTYKVKLDEQWEVIFPHHFIIPNIDSMFANIVKEYRYEEQGYTFILRGLLTQLITLIIRNEINGNPSLGERRKIAPALEVIRKQPENNWTIHELADICGYHPTYFSSIFKESTGYTPKQYLINERIRKAKHLLLESKTVEEVSIKLGYTSIHYFCRNFKSTTGLTPTEYKLQSLEL</sequence>
<dbReference type="Proteomes" id="UP000682713">
    <property type="component" value="Unassembled WGS sequence"/>
</dbReference>
<evidence type="ECO:0000313" key="6">
    <source>
        <dbReference type="Proteomes" id="UP000682713"/>
    </source>
</evidence>
<dbReference type="InterPro" id="IPR018060">
    <property type="entry name" value="HTH_AraC"/>
</dbReference>
<dbReference type="Gene3D" id="2.60.120.10">
    <property type="entry name" value="Jelly Rolls"/>
    <property type="match status" value="1"/>
</dbReference>
<protein>
    <submittedName>
        <fullName evidence="5">Helix-turn-helix transcriptional regulator</fullName>
    </submittedName>
</protein>
<accession>A0A942TL79</accession>
<dbReference type="PANTHER" id="PTHR43280">
    <property type="entry name" value="ARAC-FAMILY TRANSCRIPTIONAL REGULATOR"/>
    <property type="match status" value="1"/>
</dbReference>
<organism evidence="5 6">
    <name type="scientific">Lederbergia citrisecunda</name>
    <dbReference type="NCBI Taxonomy" id="2833583"/>
    <lineage>
        <taxon>Bacteria</taxon>
        <taxon>Bacillati</taxon>
        <taxon>Bacillota</taxon>
        <taxon>Bacilli</taxon>
        <taxon>Bacillales</taxon>
        <taxon>Bacillaceae</taxon>
        <taxon>Lederbergia</taxon>
    </lineage>
</organism>
<evidence type="ECO:0000259" key="4">
    <source>
        <dbReference type="PROSITE" id="PS01124"/>
    </source>
</evidence>
<dbReference type="SMART" id="SM00342">
    <property type="entry name" value="HTH_ARAC"/>
    <property type="match status" value="1"/>
</dbReference>
<gene>
    <name evidence="5" type="ORF">KHA93_06340</name>
</gene>
<dbReference type="AlphaFoldDB" id="A0A942TL79"/>
<dbReference type="InterPro" id="IPR014710">
    <property type="entry name" value="RmlC-like_jellyroll"/>
</dbReference>
<proteinExistence type="predicted"/>
<keyword evidence="3" id="KW-0804">Transcription</keyword>
<dbReference type="PROSITE" id="PS00041">
    <property type="entry name" value="HTH_ARAC_FAMILY_1"/>
    <property type="match status" value="1"/>
</dbReference>
<dbReference type="InterPro" id="IPR020449">
    <property type="entry name" value="Tscrpt_reg_AraC-type_HTH"/>
</dbReference>
<evidence type="ECO:0000256" key="3">
    <source>
        <dbReference type="ARBA" id="ARBA00023163"/>
    </source>
</evidence>
<keyword evidence="1" id="KW-0805">Transcription regulation</keyword>
<reference evidence="5 6" key="1">
    <citation type="submission" date="2021-05" db="EMBL/GenBank/DDBJ databases">
        <title>Novel Bacillus species.</title>
        <authorList>
            <person name="Liu G."/>
        </authorList>
    </citation>
    <scope>NUCLEOTIDE SEQUENCE [LARGE SCALE GENOMIC DNA]</scope>
    <source>
        <strain evidence="5 6">FJAT-49732</strain>
    </source>
</reference>
<keyword evidence="6" id="KW-1185">Reference proteome</keyword>
<dbReference type="RefSeq" id="WP_213109965.1">
    <property type="nucleotide sequence ID" value="NZ_JAGYPJ010000001.1"/>
</dbReference>
<dbReference type="PROSITE" id="PS01124">
    <property type="entry name" value="HTH_ARAC_FAMILY_2"/>
    <property type="match status" value="1"/>
</dbReference>
<evidence type="ECO:0000256" key="1">
    <source>
        <dbReference type="ARBA" id="ARBA00023015"/>
    </source>
</evidence>
<dbReference type="InterPro" id="IPR003313">
    <property type="entry name" value="AraC-bd"/>
</dbReference>
<dbReference type="Pfam" id="PF12833">
    <property type="entry name" value="HTH_18"/>
    <property type="match status" value="1"/>
</dbReference>
<dbReference type="GO" id="GO:0003700">
    <property type="term" value="F:DNA-binding transcription factor activity"/>
    <property type="evidence" value="ECO:0007669"/>
    <property type="project" value="InterPro"/>
</dbReference>
<keyword evidence="2" id="KW-0238">DNA-binding</keyword>
<name>A0A942TL79_9BACI</name>
<feature type="domain" description="HTH araC/xylS-type" evidence="4">
    <location>
        <begin position="193"/>
        <end position="290"/>
    </location>
</feature>
<dbReference type="Gene3D" id="1.10.10.60">
    <property type="entry name" value="Homeodomain-like"/>
    <property type="match status" value="2"/>
</dbReference>
<dbReference type="InterPro" id="IPR009057">
    <property type="entry name" value="Homeodomain-like_sf"/>
</dbReference>
<dbReference type="EMBL" id="JAGYPJ010000001">
    <property type="protein sequence ID" value="MBS4199273.1"/>
    <property type="molecule type" value="Genomic_DNA"/>
</dbReference>
<dbReference type="PANTHER" id="PTHR43280:SF28">
    <property type="entry name" value="HTH-TYPE TRANSCRIPTIONAL ACTIVATOR RHAS"/>
    <property type="match status" value="1"/>
</dbReference>
<evidence type="ECO:0000313" key="5">
    <source>
        <dbReference type="EMBL" id="MBS4199273.1"/>
    </source>
</evidence>
<dbReference type="SUPFAM" id="SSF46689">
    <property type="entry name" value="Homeodomain-like"/>
    <property type="match status" value="2"/>
</dbReference>
<evidence type="ECO:0000256" key="2">
    <source>
        <dbReference type="ARBA" id="ARBA00023125"/>
    </source>
</evidence>
<comment type="caution">
    <text evidence="5">The sequence shown here is derived from an EMBL/GenBank/DDBJ whole genome shotgun (WGS) entry which is preliminary data.</text>
</comment>
<dbReference type="PRINTS" id="PR00032">
    <property type="entry name" value="HTHARAC"/>
</dbReference>
<dbReference type="SUPFAM" id="SSF51215">
    <property type="entry name" value="Regulatory protein AraC"/>
    <property type="match status" value="1"/>
</dbReference>
<dbReference type="Pfam" id="PF02311">
    <property type="entry name" value="AraC_binding"/>
    <property type="match status" value="1"/>
</dbReference>